<dbReference type="Gene3D" id="3.40.430.10">
    <property type="entry name" value="Dihydrofolate Reductase, subunit A"/>
    <property type="match status" value="1"/>
</dbReference>
<evidence type="ECO:0000259" key="10">
    <source>
        <dbReference type="Pfam" id="PF01872"/>
    </source>
</evidence>
<dbReference type="Proteomes" id="UP000700596">
    <property type="component" value="Unassembled WGS sequence"/>
</dbReference>
<feature type="domain" description="Bacterial bifunctional deaminase-reductase C-terminal" evidence="10">
    <location>
        <begin position="4"/>
        <end position="174"/>
    </location>
</feature>
<organism evidence="11 12">
    <name type="scientific">Dendryphion nanum</name>
    <dbReference type="NCBI Taxonomy" id="256645"/>
    <lineage>
        <taxon>Eukaryota</taxon>
        <taxon>Fungi</taxon>
        <taxon>Dikarya</taxon>
        <taxon>Ascomycota</taxon>
        <taxon>Pezizomycotina</taxon>
        <taxon>Dothideomycetes</taxon>
        <taxon>Pleosporomycetidae</taxon>
        <taxon>Pleosporales</taxon>
        <taxon>Torulaceae</taxon>
        <taxon>Dendryphion</taxon>
    </lineage>
</organism>
<comment type="function">
    <text evidence="1">Catalyzes an early step in riboflavin biosynthesis, the NADPH-dependent reduction of the ribose side chain of 2,5-diamino-6-ribosylamino-4(3H)-pyrimidinone 5'-phosphate, yielding 2,5-diamino-6-ribitylamino-4(3H)-pyrimidinone 5'-phosphate.</text>
</comment>
<gene>
    <name evidence="11" type="ORF">B0J11DRAFT_511464</name>
</gene>
<evidence type="ECO:0000256" key="1">
    <source>
        <dbReference type="ARBA" id="ARBA00003555"/>
    </source>
</evidence>
<evidence type="ECO:0000313" key="11">
    <source>
        <dbReference type="EMBL" id="KAH7113233.1"/>
    </source>
</evidence>
<evidence type="ECO:0000256" key="5">
    <source>
        <dbReference type="ARBA" id="ARBA00022619"/>
    </source>
</evidence>
<evidence type="ECO:0000256" key="8">
    <source>
        <dbReference type="ARBA" id="ARBA00047550"/>
    </source>
</evidence>
<dbReference type="SUPFAM" id="SSF53597">
    <property type="entry name" value="Dihydrofolate reductase-like"/>
    <property type="match status" value="1"/>
</dbReference>
<evidence type="ECO:0000256" key="7">
    <source>
        <dbReference type="ARBA" id="ARBA00031630"/>
    </source>
</evidence>
<sequence>MVLLRYNAAISLDGFIASANHTTPWIIEDPTIDFPALFSTFSTFLMGRKTYSTMLSFGDSNPLRDKQRDEMIVVSSTMEPRDHPDITIVEAYTVDFVKKLKKRNEEQGKKDIWLFGGGELAGLMFKEGLVDRVEVAVMPVLVGEGIKFADGRSWGGAAKDLKLVSVEKLDSGILMCVYDVQN</sequence>
<evidence type="ECO:0000313" key="12">
    <source>
        <dbReference type="Proteomes" id="UP000700596"/>
    </source>
</evidence>
<evidence type="ECO:0000256" key="3">
    <source>
        <dbReference type="ARBA" id="ARBA00012851"/>
    </source>
</evidence>
<dbReference type="GO" id="GO:0009231">
    <property type="term" value="P:riboflavin biosynthetic process"/>
    <property type="evidence" value="ECO:0007669"/>
    <property type="project" value="UniProtKB-KW"/>
</dbReference>
<evidence type="ECO:0000256" key="2">
    <source>
        <dbReference type="ARBA" id="ARBA00009723"/>
    </source>
</evidence>
<accession>A0A9P9D5R3</accession>
<name>A0A9P9D5R3_9PLEO</name>
<dbReference type="PANTHER" id="PTHR38011:SF11">
    <property type="entry name" value="2,5-DIAMINO-6-RIBOSYLAMINO-4(3H)-PYRIMIDINONE 5'-PHOSPHATE REDUCTASE"/>
    <property type="match status" value="1"/>
</dbReference>
<comment type="catalytic activity">
    <reaction evidence="9">
        <text>2,5-diamino-6-(1-D-ribitylamino)pyrimidin-4(3H)-one 5'-phosphate + NADP(+) = 2,5-diamino-6-(1-D-ribosylamino)pyrimidin-4(3H)-one 5'-phosphate + NADPH + H(+)</text>
        <dbReference type="Rhea" id="RHEA:27278"/>
        <dbReference type="ChEBI" id="CHEBI:15378"/>
        <dbReference type="ChEBI" id="CHEBI:57783"/>
        <dbReference type="ChEBI" id="CHEBI:58349"/>
        <dbReference type="ChEBI" id="CHEBI:58890"/>
        <dbReference type="ChEBI" id="CHEBI:59545"/>
        <dbReference type="EC" id="1.1.1.302"/>
    </reaction>
</comment>
<proteinExistence type="inferred from homology"/>
<dbReference type="InterPro" id="IPR024072">
    <property type="entry name" value="DHFR-like_dom_sf"/>
</dbReference>
<reference evidence="11" key="1">
    <citation type="journal article" date="2021" name="Nat. Commun.">
        <title>Genetic determinants of endophytism in the Arabidopsis root mycobiome.</title>
        <authorList>
            <person name="Mesny F."/>
            <person name="Miyauchi S."/>
            <person name="Thiergart T."/>
            <person name="Pickel B."/>
            <person name="Atanasova L."/>
            <person name="Karlsson M."/>
            <person name="Huettel B."/>
            <person name="Barry K.W."/>
            <person name="Haridas S."/>
            <person name="Chen C."/>
            <person name="Bauer D."/>
            <person name="Andreopoulos W."/>
            <person name="Pangilinan J."/>
            <person name="LaButti K."/>
            <person name="Riley R."/>
            <person name="Lipzen A."/>
            <person name="Clum A."/>
            <person name="Drula E."/>
            <person name="Henrissat B."/>
            <person name="Kohler A."/>
            <person name="Grigoriev I.V."/>
            <person name="Martin F.M."/>
            <person name="Hacquard S."/>
        </authorList>
    </citation>
    <scope>NUCLEOTIDE SEQUENCE</scope>
    <source>
        <strain evidence="11">MPI-CAGE-CH-0243</strain>
    </source>
</reference>
<evidence type="ECO:0000256" key="6">
    <source>
        <dbReference type="ARBA" id="ARBA00030073"/>
    </source>
</evidence>
<comment type="caution">
    <text evidence="11">The sequence shown here is derived from an EMBL/GenBank/DDBJ whole genome shotgun (WGS) entry which is preliminary data.</text>
</comment>
<dbReference type="Pfam" id="PF01872">
    <property type="entry name" value="RibD_C"/>
    <property type="match status" value="1"/>
</dbReference>
<dbReference type="InterPro" id="IPR050765">
    <property type="entry name" value="Riboflavin_Biosynth_HTPR"/>
</dbReference>
<keyword evidence="12" id="KW-1185">Reference proteome</keyword>
<dbReference type="AlphaFoldDB" id="A0A9P9D5R3"/>
<dbReference type="OrthoDB" id="3192019at2759"/>
<keyword evidence="5" id="KW-0686">Riboflavin biosynthesis</keyword>
<dbReference type="PANTHER" id="PTHR38011">
    <property type="entry name" value="DIHYDROFOLATE REDUCTASE FAMILY PROTEIN (AFU_ORTHOLOGUE AFUA_8G06820)"/>
    <property type="match status" value="1"/>
</dbReference>
<dbReference type="GO" id="GO:0008703">
    <property type="term" value="F:5-amino-6-(5-phosphoribosylamino)uracil reductase activity"/>
    <property type="evidence" value="ECO:0007669"/>
    <property type="project" value="InterPro"/>
</dbReference>
<dbReference type="EMBL" id="JAGMWT010000019">
    <property type="protein sequence ID" value="KAH7113233.1"/>
    <property type="molecule type" value="Genomic_DNA"/>
</dbReference>
<comment type="similarity">
    <text evidence="2">Belongs to the HTP reductase family.</text>
</comment>
<evidence type="ECO:0000256" key="4">
    <source>
        <dbReference type="ARBA" id="ARBA00015035"/>
    </source>
</evidence>
<comment type="catalytic activity">
    <reaction evidence="8">
        <text>2,5-diamino-6-(1-D-ribitylamino)pyrimidin-4(3H)-one 5'-phosphate + NAD(+) = 2,5-diamino-6-(1-D-ribosylamino)pyrimidin-4(3H)-one 5'-phosphate + NADH + H(+)</text>
        <dbReference type="Rhea" id="RHEA:27274"/>
        <dbReference type="ChEBI" id="CHEBI:15378"/>
        <dbReference type="ChEBI" id="CHEBI:57540"/>
        <dbReference type="ChEBI" id="CHEBI:57945"/>
        <dbReference type="ChEBI" id="CHEBI:58890"/>
        <dbReference type="ChEBI" id="CHEBI:59545"/>
        <dbReference type="EC" id="1.1.1.302"/>
    </reaction>
</comment>
<dbReference type="EC" id="1.1.1.302" evidence="3"/>
<protein>
    <recommendedName>
        <fullName evidence="4">2,5-diamino-6-ribosylamino-4(3H)-pyrimidinone 5'-phosphate reductase</fullName>
        <ecNumber evidence="3">1.1.1.302</ecNumber>
    </recommendedName>
    <alternativeName>
        <fullName evidence="7">2,5-diamino-6-(5-phospho-D-ribosylamino)pyrimidin-4(3H)-one reductase</fullName>
    </alternativeName>
    <alternativeName>
        <fullName evidence="6">2,5-diamino-6-ribitylamino-4(3H)-pyrimidinone 5'-phosphate synthase</fullName>
    </alternativeName>
</protein>
<evidence type="ECO:0000256" key="9">
    <source>
        <dbReference type="ARBA" id="ARBA00049020"/>
    </source>
</evidence>
<dbReference type="InterPro" id="IPR002734">
    <property type="entry name" value="RibDG_C"/>
</dbReference>